<keyword evidence="2" id="KW-0813">Transport</keyword>
<accession>A0A831PR79</accession>
<sequence length="600" mass="66485">MTFEAWIVVAVIFFLMVAFVMEAMRPGLILLSAAVIFMATGIITDQELIAGFSNDGLITIAVLFLVNEGIKQSGLITRLAKAYLPRKRNRMTFMLPRLMIPVAFFSAFLNNLPIVVNFSPILIRWAEAMKLSYKKFLIPLSYAAILGGMCTLIGTSSNLVVHGLMLETGNGGFHLFELGKIGLAVSVFGFIYMSVFGNWLLPGEKIKLTGKPAEGKDYYFNLKLTENSQLAGTEVVDNKIEGLPGLEVHSVARKNRILKPGTGRIKLLLKDEILVTGTPDKLNYIMSHKEVRLKGMEYLGNEKPENLKQYEVVLSPRFPWLGQTVTEFSFFDQFNAVVLAIHRNGERITENLNNLKLKVGDNVVLLATEKFFDTWGSSQMFYLVNYMRDLHHDKGSRVKWRALIILMAMVAAIVVNELVSYGYGMRLNIFIYVAFAAILMIWLKILPQQNYTKAVSWDMLISIASAFAIGKAIQNSGVAILLAADAISIVRSIGPVGVLAIIWLFTSILTEIITNNAAVALVFPIAAMAAQLLGVDSRPFFVAIAIAGASSFVSARGYRSNLIIKAVGKYSGNDFLRIGAPMQLIAFILSVILIPYFWEF</sequence>
<dbReference type="AlphaFoldDB" id="A0A831PR79"/>
<dbReference type="InterPro" id="IPR051679">
    <property type="entry name" value="DASS-Related_Transporters"/>
</dbReference>
<protein>
    <recommendedName>
        <fullName evidence="8">RCK C-terminal domain-containing protein</fullName>
    </recommendedName>
</protein>
<evidence type="ECO:0000256" key="6">
    <source>
        <dbReference type="ARBA" id="ARBA00023136"/>
    </source>
</evidence>
<feature type="domain" description="RCK C-terminal" evidence="8">
    <location>
        <begin position="297"/>
        <end position="381"/>
    </location>
</feature>
<gene>
    <name evidence="9" type="ORF">ENN90_12650</name>
</gene>
<dbReference type="Proteomes" id="UP000886047">
    <property type="component" value="Unassembled WGS sequence"/>
</dbReference>
<comment type="caution">
    <text evidence="9">The sequence shown here is derived from an EMBL/GenBank/DDBJ whole genome shotgun (WGS) entry which is preliminary data.</text>
</comment>
<dbReference type="EMBL" id="DSDK01000702">
    <property type="protein sequence ID" value="HDR52448.1"/>
    <property type="molecule type" value="Genomic_DNA"/>
</dbReference>
<feature type="transmembrane region" description="Helical" evidence="7">
    <location>
        <begin position="517"/>
        <end position="534"/>
    </location>
</feature>
<dbReference type="PANTHER" id="PTHR43652:SF2">
    <property type="entry name" value="BASIC AMINO ACID ANTIPORTER YFCC-RELATED"/>
    <property type="match status" value="1"/>
</dbReference>
<feature type="transmembrane region" description="Helical" evidence="7">
    <location>
        <begin position="6"/>
        <end position="21"/>
    </location>
</feature>
<evidence type="ECO:0000256" key="3">
    <source>
        <dbReference type="ARBA" id="ARBA00022692"/>
    </source>
</evidence>
<dbReference type="GO" id="GO:0006813">
    <property type="term" value="P:potassium ion transport"/>
    <property type="evidence" value="ECO:0007669"/>
    <property type="project" value="InterPro"/>
</dbReference>
<dbReference type="Gene3D" id="3.30.70.1450">
    <property type="entry name" value="Regulator of K+ conductance, C-terminal domain"/>
    <property type="match status" value="1"/>
</dbReference>
<evidence type="ECO:0000313" key="9">
    <source>
        <dbReference type="EMBL" id="HDR52448.1"/>
    </source>
</evidence>
<dbReference type="GO" id="GO:0005886">
    <property type="term" value="C:plasma membrane"/>
    <property type="evidence" value="ECO:0007669"/>
    <property type="project" value="TreeGrafter"/>
</dbReference>
<dbReference type="PROSITE" id="PS51202">
    <property type="entry name" value="RCK_C"/>
    <property type="match status" value="1"/>
</dbReference>
<feature type="transmembrane region" description="Helical" evidence="7">
    <location>
        <begin position="98"/>
        <end position="119"/>
    </location>
</feature>
<evidence type="ECO:0000256" key="7">
    <source>
        <dbReference type="SAM" id="Phobius"/>
    </source>
</evidence>
<feature type="transmembrane region" description="Helical" evidence="7">
    <location>
        <begin position="578"/>
        <end position="598"/>
    </location>
</feature>
<dbReference type="Pfam" id="PF03600">
    <property type="entry name" value="CitMHS"/>
    <property type="match status" value="1"/>
</dbReference>
<evidence type="ECO:0000256" key="1">
    <source>
        <dbReference type="ARBA" id="ARBA00004141"/>
    </source>
</evidence>
<feature type="transmembrane region" description="Helical" evidence="7">
    <location>
        <begin position="429"/>
        <end position="447"/>
    </location>
</feature>
<dbReference type="InterPro" id="IPR036721">
    <property type="entry name" value="RCK_C_sf"/>
</dbReference>
<dbReference type="PANTHER" id="PTHR43652">
    <property type="entry name" value="BASIC AMINO ACID ANTIPORTER YFCC-RELATED"/>
    <property type="match status" value="1"/>
</dbReference>
<keyword evidence="5 7" id="KW-1133">Transmembrane helix</keyword>
<feature type="transmembrane region" description="Helical" evidence="7">
    <location>
        <begin position="28"/>
        <end position="44"/>
    </location>
</feature>
<dbReference type="GO" id="GO:0008324">
    <property type="term" value="F:monoatomic cation transmembrane transporter activity"/>
    <property type="evidence" value="ECO:0007669"/>
    <property type="project" value="InterPro"/>
</dbReference>
<evidence type="ECO:0000256" key="2">
    <source>
        <dbReference type="ARBA" id="ARBA00022448"/>
    </source>
</evidence>
<feature type="transmembrane region" description="Helical" evidence="7">
    <location>
        <begin position="454"/>
        <end position="473"/>
    </location>
</feature>
<feature type="transmembrane region" description="Helical" evidence="7">
    <location>
        <begin position="402"/>
        <end position="423"/>
    </location>
</feature>
<organism evidence="9">
    <name type="scientific">Mariniphaga anaerophila</name>
    <dbReference type="NCBI Taxonomy" id="1484053"/>
    <lineage>
        <taxon>Bacteria</taxon>
        <taxon>Pseudomonadati</taxon>
        <taxon>Bacteroidota</taxon>
        <taxon>Bacteroidia</taxon>
        <taxon>Marinilabiliales</taxon>
        <taxon>Prolixibacteraceae</taxon>
        <taxon>Mariniphaga</taxon>
    </lineage>
</organism>
<evidence type="ECO:0000256" key="4">
    <source>
        <dbReference type="ARBA" id="ARBA00022737"/>
    </source>
</evidence>
<reference evidence="9" key="1">
    <citation type="journal article" date="2020" name="mSystems">
        <title>Genome- and Community-Level Interaction Insights into Carbon Utilization and Element Cycling Functions of Hydrothermarchaeota in Hydrothermal Sediment.</title>
        <authorList>
            <person name="Zhou Z."/>
            <person name="Liu Y."/>
            <person name="Xu W."/>
            <person name="Pan J."/>
            <person name="Luo Z.H."/>
            <person name="Li M."/>
        </authorList>
    </citation>
    <scope>NUCLEOTIDE SEQUENCE [LARGE SCALE GENOMIC DNA]</scope>
    <source>
        <strain evidence="9">SpSt-1217</strain>
    </source>
</reference>
<dbReference type="InterPro" id="IPR004680">
    <property type="entry name" value="Cit_transptr-like_dom"/>
</dbReference>
<feature type="transmembrane region" description="Helical" evidence="7">
    <location>
        <begin position="181"/>
        <end position="201"/>
    </location>
</feature>
<keyword evidence="4" id="KW-0677">Repeat</keyword>
<feature type="transmembrane region" description="Helical" evidence="7">
    <location>
        <begin position="479"/>
        <end position="505"/>
    </location>
</feature>
<keyword evidence="6 7" id="KW-0472">Membrane</keyword>
<evidence type="ECO:0000259" key="8">
    <source>
        <dbReference type="PROSITE" id="PS51202"/>
    </source>
</evidence>
<feature type="transmembrane region" description="Helical" evidence="7">
    <location>
        <begin position="540"/>
        <end position="558"/>
    </location>
</feature>
<name>A0A831PR79_9BACT</name>
<dbReference type="InterPro" id="IPR006037">
    <property type="entry name" value="RCK_C"/>
</dbReference>
<dbReference type="SUPFAM" id="SSF116726">
    <property type="entry name" value="TrkA C-terminal domain-like"/>
    <property type="match status" value="2"/>
</dbReference>
<comment type="subcellular location">
    <subcellularLocation>
        <location evidence="1">Membrane</location>
        <topology evidence="1">Multi-pass membrane protein</topology>
    </subcellularLocation>
</comment>
<keyword evidence="3 7" id="KW-0812">Transmembrane</keyword>
<proteinExistence type="predicted"/>
<feature type="transmembrane region" description="Helical" evidence="7">
    <location>
        <begin position="140"/>
        <end position="161"/>
    </location>
</feature>
<evidence type="ECO:0000256" key="5">
    <source>
        <dbReference type="ARBA" id="ARBA00022989"/>
    </source>
</evidence>